<dbReference type="PANTHER" id="PTHR32347">
    <property type="entry name" value="EFFLUX SYSTEM COMPONENT YKNX-RELATED"/>
    <property type="match status" value="1"/>
</dbReference>
<evidence type="ECO:0000313" key="5">
    <source>
        <dbReference type="Proteomes" id="UP000019276"/>
    </source>
</evidence>
<keyword evidence="3" id="KW-0472">Membrane</keyword>
<dbReference type="Gene3D" id="2.40.50.100">
    <property type="match status" value="1"/>
</dbReference>
<keyword evidence="3" id="KW-1133">Transmembrane helix</keyword>
<sequence length="417" mass="45827">MDIARPDLAKKHKNKTLIVAIAGLVALLSIVSFLLFYRPGPYQVDKDLVFIGEVKQGEMLQQIGGVGVLEAAEIRWVSAATSGRVERVFVLAGAPVEPDTIIVELSNPELMQQKQNAQLQVETDQANFTVRKARLESSLLQNQSDLTRLESDYQQAKLNAEIDKQLLEQGLESIQTSQRSSLRAKQLATQLELEKQRFEFAKTSTQAEITAEQTRLAQSKARLKLLTSQVEGLAVKAGYSGLLQKQNLKEGERVTLGQSLAQVVNPNSLKARILISEHQAQLLSIGLHAQIDTSNGTTYGQVARIDPNVEAGNVIVDVTITHDLPAGARPNSTIEASIEISRIDNTTYVSRPIFSEANTQVEVFKLAADSNIAERVKVSYGRTSIDKIEIIEGLTAGDRIILSDTSEWAKHQKIVIN</sequence>
<reference evidence="4 5" key="1">
    <citation type="journal article" date="2014" name="Genome Announc.">
        <title>Draft Genome Sequence of the Agar-Degrading Bacterium Catenovulum sp. Strain DS-2, Isolated from Intestines of Haliotis diversicolor.</title>
        <authorList>
            <person name="Shan D."/>
            <person name="Li X."/>
            <person name="Gu Z."/>
            <person name="Wei G."/>
            <person name="Gao Z."/>
            <person name="Shao Z."/>
        </authorList>
    </citation>
    <scope>NUCLEOTIDE SEQUENCE [LARGE SCALE GENOMIC DNA]</scope>
    <source>
        <strain evidence="4 5">DS-2</strain>
    </source>
</reference>
<feature type="transmembrane region" description="Helical" evidence="3">
    <location>
        <begin position="16"/>
        <end position="37"/>
    </location>
</feature>
<keyword evidence="2" id="KW-0175">Coiled coil</keyword>
<evidence type="ECO:0000256" key="1">
    <source>
        <dbReference type="ARBA" id="ARBA00004196"/>
    </source>
</evidence>
<comment type="subcellular location">
    <subcellularLocation>
        <location evidence="1">Cell envelope</location>
    </subcellularLocation>
</comment>
<evidence type="ECO:0000256" key="3">
    <source>
        <dbReference type="SAM" id="Phobius"/>
    </source>
</evidence>
<evidence type="ECO:0000256" key="2">
    <source>
        <dbReference type="ARBA" id="ARBA00023054"/>
    </source>
</evidence>
<evidence type="ECO:0000313" key="4">
    <source>
        <dbReference type="EMBL" id="EWH11973.1"/>
    </source>
</evidence>
<protein>
    <submittedName>
        <fullName evidence="4">RND family efflux transporter MFP subunit</fullName>
    </submittedName>
</protein>
<gene>
    <name evidence="4" type="ORF">DS2_02278</name>
</gene>
<dbReference type="Gene3D" id="2.40.30.170">
    <property type="match status" value="1"/>
</dbReference>
<dbReference type="Gene3D" id="1.10.287.470">
    <property type="entry name" value="Helix hairpin bin"/>
    <property type="match status" value="1"/>
</dbReference>
<accession>W7QW51</accession>
<dbReference type="PANTHER" id="PTHR32347:SF23">
    <property type="entry name" value="BLL5650 PROTEIN"/>
    <property type="match status" value="1"/>
</dbReference>
<name>W7QW51_9ALTE</name>
<dbReference type="RefSeq" id="WP_035012990.1">
    <property type="nucleotide sequence ID" value="NZ_ARZY01000002.1"/>
</dbReference>
<dbReference type="Gene3D" id="2.40.420.20">
    <property type="match status" value="1"/>
</dbReference>
<organism evidence="4 5">
    <name type="scientific">Catenovulum agarivorans DS-2</name>
    <dbReference type="NCBI Taxonomy" id="1328313"/>
    <lineage>
        <taxon>Bacteria</taxon>
        <taxon>Pseudomonadati</taxon>
        <taxon>Pseudomonadota</taxon>
        <taxon>Gammaproteobacteria</taxon>
        <taxon>Alteromonadales</taxon>
        <taxon>Alteromonadaceae</taxon>
        <taxon>Catenovulum</taxon>
    </lineage>
</organism>
<dbReference type="InterPro" id="IPR050465">
    <property type="entry name" value="UPF0194_transport"/>
</dbReference>
<dbReference type="EMBL" id="ARZY01000002">
    <property type="protein sequence ID" value="EWH11973.1"/>
    <property type="molecule type" value="Genomic_DNA"/>
</dbReference>
<dbReference type="GO" id="GO:0030313">
    <property type="term" value="C:cell envelope"/>
    <property type="evidence" value="ECO:0007669"/>
    <property type="project" value="UniProtKB-SubCell"/>
</dbReference>
<dbReference type="eggNOG" id="COG0845">
    <property type="taxonomic scope" value="Bacteria"/>
</dbReference>
<dbReference type="Proteomes" id="UP000019276">
    <property type="component" value="Unassembled WGS sequence"/>
</dbReference>
<keyword evidence="3" id="KW-0812">Transmembrane</keyword>
<proteinExistence type="predicted"/>
<dbReference type="STRING" id="1328313.DS2_02278"/>
<keyword evidence="5" id="KW-1185">Reference proteome</keyword>
<dbReference type="AlphaFoldDB" id="W7QW51"/>
<comment type="caution">
    <text evidence="4">The sequence shown here is derived from an EMBL/GenBank/DDBJ whole genome shotgun (WGS) entry which is preliminary data.</text>
</comment>
<dbReference type="OrthoDB" id="9806939at2"/>